<dbReference type="EMBL" id="CAMXCT020004167">
    <property type="protein sequence ID" value="CAL1161329.1"/>
    <property type="molecule type" value="Genomic_DNA"/>
</dbReference>
<evidence type="ECO:0000313" key="1">
    <source>
        <dbReference type="EMBL" id="CAI4007954.1"/>
    </source>
</evidence>
<dbReference type="Proteomes" id="UP001152797">
    <property type="component" value="Unassembled WGS sequence"/>
</dbReference>
<accession>A0A9P1DFB1</accession>
<dbReference type="EMBL" id="CAMXCT010004167">
    <property type="protein sequence ID" value="CAI4007954.1"/>
    <property type="molecule type" value="Genomic_DNA"/>
</dbReference>
<sequence>MDKAKNIEGQEITLTFDPMLSFKYVASARFATPRGNVVVFERKTQKNHILAMKVVPVIVDVEMEACRGSKCKISPSLGGKPLGQPFT</sequence>
<comment type="caution">
    <text evidence="1">The sequence shown here is derived from an EMBL/GenBank/DDBJ whole genome shotgun (WGS) entry which is preliminary data.</text>
</comment>
<organism evidence="1">
    <name type="scientific">Cladocopium goreaui</name>
    <dbReference type="NCBI Taxonomy" id="2562237"/>
    <lineage>
        <taxon>Eukaryota</taxon>
        <taxon>Sar</taxon>
        <taxon>Alveolata</taxon>
        <taxon>Dinophyceae</taxon>
        <taxon>Suessiales</taxon>
        <taxon>Symbiodiniaceae</taxon>
        <taxon>Cladocopium</taxon>
    </lineage>
</organism>
<name>A0A9P1DFB1_9DINO</name>
<feature type="non-terminal residue" evidence="1">
    <location>
        <position position="1"/>
    </location>
</feature>
<evidence type="ECO:0000313" key="3">
    <source>
        <dbReference type="Proteomes" id="UP001152797"/>
    </source>
</evidence>
<dbReference type="EMBL" id="CAMXCT030004167">
    <property type="protein sequence ID" value="CAL4795266.1"/>
    <property type="molecule type" value="Genomic_DNA"/>
</dbReference>
<protein>
    <submittedName>
        <fullName evidence="1">Uncharacterized protein</fullName>
    </submittedName>
</protein>
<evidence type="ECO:0000313" key="2">
    <source>
        <dbReference type="EMBL" id="CAL1161329.1"/>
    </source>
</evidence>
<dbReference type="AlphaFoldDB" id="A0A9P1DFB1"/>
<reference evidence="2" key="2">
    <citation type="submission" date="2024-04" db="EMBL/GenBank/DDBJ databases">
        <authorList>
            <person name="Chen Y."/>
            <person name="Shah S."/>
            <person name="Dougan E. K."/>
            <person name="Thang M."/>
            <person name="Chan C."/>
        </authorList>
    </citation>
    <scope>NUCLEOTIDE SEQUENCE [LARGE SCALE GENOMIC DNA]</scope>
</reference>
<gene>
    <name evidence="1" type="ORF">C1SCF055_LOCUS33448</name>
</gene>
<keyword evidence="3" id="KW-1185">Reference proteome</keyword>
<proteinExistence type="predicted"/>
<reference evidence="1" key="1">
    <citation type="submission" date="2022-10" db="EMBL/GenBank/DDBJ databases">
        <authorList>
            <person name="Chen Y."/>
            <person name="Dougan E. K."/>
            <person name="Chan C."/>
            <person name="Rhodes N."/>
            <person name="Thang M."/>
        </authorList>
    </citation>
    <scope>NUCLEOTIDE SEQUENCE</scope>
</reference>